<reference evidence="10 11" key="1">
    <citation type="submission" date="2020-03" db="EMBL/GenBank/DDBJ databases">
        <title>Rubrivivax benzoatilyticus JA2 (sequenced after 10 years sub-culturing).</title>
        <authorList>
            <person name="Gupta D."/>
            <person name="Chintalapati S."/>
            <person name="Chintalapati V.R."/>
        </authorList>
    </citation>
    <scope>NUCLEOTIDE SEQUENCE [LARGE SCALE GENOMIC DNA]</scope>
    <source>
        <strain evidence="10 11">JA2-Mal</strain>
    </source>
</reference>
<dbReference type="PANTHER" id="PTHR45755:SF4">
    <property type="entry name" value="ZINC TRANSPORTER 7"/>
    <property type="match status" value="1"/>
</dbReference>
<feature type="transmembrane region" description="Helical" evidence="8">
    <location>
        <begin position="60"/>
        <end position="78"/>
    </location>
</feature>
<dbReference type="InterPro" id="IPR058533">
    <property type="entry name" value="Cation_efflux_TM"/>
</dbReference>
<protein>
    <submittedName>
        <fullName evidence="10">CDF family Co(II)/Ni(II) efflux transporter DmeF</fullName>
    </submittedName>
</protein>
<evidence type="ECO:0000256" key="1">
    <source>
        <dbReference type="ARBA" id="ARBA00004141"/>
    </source>
</evidence>
<dbReference type="EMBL" id="JAAOCD010000001">
    <property type="protein sequence ID" value="NHK97191.1"/>
    <property type="molecule type" value="Genomic_DNA"/>
</dbReference>
<evidence type="ECO:0000313" key="11">
    <source>
        <dbReference type="Proteomes" id="UP000802098"/>
    </source>
</evidence>
<dbReference type="InterPro" id="IPR002524">
    <property type="entry name" value="Cation_efflux"/>
</dbReference>
<feature type="region of interest" description="Disordered" evidence="7">
    <location>
        <begin position="159"/>
        <end position="192"/>
    </location>
</feature>
<evidence type="ECO:0000313" key="10">
    <source>
        <dbReference type="EMBL" id="NHK97191.1"/>
    </source>
</evidence>
<keyword evidence="11" id="KW-1185">Reference proteome</keyword>
<feature type="transmembrane region" description="Helical" evidence="8">
    <location>
        <begin position="232"/>
        <end position="249"/>
    </location>
</feature>
<dbReference type="Gene3D" id="1.20.1510.10">
    <property type="entry name" value="Cation efflux protein transmembrane domain"/>
    <property type="match status" value="1"/>
</dbReference>
<keyword evidence="5" id="KW-0406">Ion transport</keyword>
<evidence type="ECO:0000256" key="6">
    <source>
        <dbReference type="ARBA" id="ARBA00023136"/>
    </source>
</evidence>
<feature type="transmembrane region" description="Helical" evidence="8">
    <location>
        <begin position="200"/>
        <end position="226"/>
    </location>
</feature>
<evidence type="ECO:0000256" key="7">
    <source>
        <dbReference type="SAM" id="MobiDB-lite"/>
    </source>
</evidence>
<dbReference type="NCBIfam" id="NF033827">
    <property type="entry name" value="CDF_efflux_DmeF"/>
    <property type="match status" value="1"/>
</dbReference>
<dbReference type="Pfam" id="PF01545">
    <property type="entry name" value="Cation_efflux"/>
    <property type="match status" value="1"/>
</dbReference>
<keyword evidence="4 8" id="KW-1133">Transmembrane helix</keyword>
<dbReference type="NCBIfam" id="TIGR01297">
    <property type="entry name" value="CDF"/>
    <property type="match status" value="1"/>
</dbReference>
<feature type="transmembrane region" description="Helical" evidence="8">
    <location>
        <begin position="128"/>
        <end position="152"/>
    </location>
</feature>
<evidence type="ECO:0000256" key="8">
    <source>
        <dbReference type="SAM" id="Phobius"/>
    </source>
</evidence>
<dbReference type="Proteomes" id="UP000802098">
    <property type="component" value="Unassembled WGS sequence"/>
</dbReference>
<evidence type="ECO:0000256" key="2">
    <source>
        <dbReference type="ARBA" id="ARBA00022448"/>
    </source>
</evidence>
<organism evidence="10 11">
    <name type="scientific">Rubrivivax benzoatilyticus</name>
    <dbReference type="NCBI Taxonomy" id="316997"/>
    <lineage>
        <taxon>Bacteria</taxon>
        <taxon>Pseudomonadati</taxon>
        <taxon>Pseudomonadota</taxon>
        <taxon>Betaproteobacteria</taxon>
        <taxon>Burkholderiales</taxon>
        <taxon>Sphaerotilaceae</taxon>
        <taxon>Rubrivivax</taxon>
    </lineage>
</organism>
<dbReference type="PANTHER" id="PTHR45755">
    <property type="match status" value="1"/>
</dbReference>
<sequence>MSSHHKDLSPFLHPHAFADEGVARREKALLQVTALTLVTMAVEVGAGWWTGSLALLADGWHMGTHALALGGAVLAYRLARRAAAHGSYAFGGWKIEVLAAYTSGLLLLAAAAGIAWDAIGTLREPRPIAFGEAMGVAVLGLAVNLVSAWLLARGGHDHHGHHHRHDDHDDDHDHDEHPHSHPHGHHHHHHHHHDANFGAAYLHVLADLMTSVLAIAALAGGLWFGWRWLDPAVALLGALVIGQWALGVMRQSSRALVDATADPEISRRIRTLIEADGDARLSDLHVWQVGAQAWSAAIAIVADRPLPAAVYRARLAEIAPLRHVTVEVHRCEGCGDGCPRG</sequence>
<evidence type="ECO:0000259" key="9">
    <source>
        <dbReference type="Pfam" id="PF01545"/>
    </source>
</evidence>
<name>A0ABX0HQ37_9BURK</name>
<evidence type="ECO:0000256" key="3">
    <source>
        <dbReference type="ARBA" id="ARBA00022692"/>
    </source>
</evidence>
<dbReference type="RefSeq" id="WP_009856597.1">
    <property type="nucleotide sequence ID" value="NZ_JAAOCD010000001.1"/>
</dbReference>
<keyword evidence="2" id="KW-0813">Transport</keyword>
<feature type="transmembrane region" description="Helical" evidence="8">
    <location>
        <begin position="28"/>
        <end position="48"/>
    </location>
</feature>
<keyword evidence="3 8" id="KW-0812">Transmembrane</keyword>
<comment type="caution">
    <text evidence="10">The sequence shown here is derived from an EMBL/GenBank/DDBJ whole genome shotgun (WGS) entry which is preliminary data.</text>
</comment>
<keyword evidence="6 8" id="KW-0472">Membrane</keyword>
<feature type="compositionally biased region" description="Basic residues" evidence="7">
    <location>
        <begin position="180"/>
        <end position="192"/>
    </location>
</feature>
<dbReference type="InterPro" id="IPR045316">
    <property type="entry name" value="Msc2-like"/>
</dbReference>
<gene>
    <name evidence="10" type="primary">dmeF</name>
    <name evidence="10" type="ORF">G7087_02260</name>
</gene>
<dbReference type="SUPFAM" id="SSF161111">
    <property type="entry name" value="Cation efflux protein transmembrane domain-like"/>
    <property type="match status" value="1"/>
</dbReference>
<accession>A0ABX0HQ37</accession>
<feature type="domain" description="Cation efflux protein transmembrane" evidence="9">
    <location>
        <begin position="33"/>
        <end position="257"/>
    </location>
</feature>
<feature type="transmembrane region" description="Helical" evidence="8">
    <location>
        <begin position="98"/>
        <end position="116"/>
    </location>
</feature>
<dbReference type="InterPro" id="IPR027469">
    <property type="entry name" value="Cation_efflux_TMD_sf"/>
</dbReference>
<proteinExistence type="predicted"/>
<evidence type="ECO:0000256" key="4">
    <source>
        <dbReference type="ARBA" id="ARBA00022989"/>
    </source>
</evidence>
<comment type="subcellular location">
    <subcellularLocation>
        <location evidence="1">Membrane</location>
        <topology evidence="1">Multi-pass membrane protein</topology>
    </subcellularLocation>
</comment>
<evidence type="ECO:0000256" key="5">
    <source>
        <dbReference type="ARBA" id="ARBA00023065"/>
    </source>
</evidence>